<sequence length="102" mass="11689">MAPEALDFTKKTLSAGGRPTKIRNLLLEKFDSHLISRHADEWKDVVYYLCGLQNDENNVFKVLHDADEEVAAIFVQLHTVMLGSFFSRQMGLYPSISFLWRG</sequence>
<dbReference type="Proteomes" id="UP001234178">
    <property type="component" value="Unassembled WGS sequence"/>
</dbReference>
<protein>
    <submittedName>
        <fullName evidence="1">Uncharacterized protein</fullName>
    </submittedName>
</protein>
<name>A0ABQ9Z354_9CRUS</name>
<accession>A0ABQ9Z354</accession>
<comment type="caution">
    <text evidence="1">The sequence shown here is derived from an EMBL/GenBank/DDBJ whole genome shotgun (WGS) entry which is preliminary data.</text>
</comment>
<reference evidence="1 2" key="1">
    <citation type="journal article" date="2023" name="Nucleic Acids Res.">
        <title>The hologenome of Daphnia magna reveals possible DNA methylation and microbiome-mediated evolution of the host genome.</title>
        <authorList>
            <person name="Chaturvedi A."/>
            <person name="Li X."/>
            <person name="Dhandapani V."/>
            <person name="Marshall H."/>
            <person name="Kissane S."/>
            <person name="Cuenca-Cambronero M."/>
            <person name="Asole G."/>
            <person name="Calvet F."/>
            <person name="Ruiz-Romero M."/>
            <person name="Marangio P."/>
            <person name="Guigo R."/>
            <person name="Rago D."/>
            <person name="Mirbahai L."/>
            <person name="Eastwood N."/>
            <person name="Colbourne J.K."/>
            <person name="Zhou J."/>
            <person name="Mallon E."/>
            <person name="Orsini L."/>
        </authorList>
    </citation>
    <scope>NUCLEOTIDE SEQUENCE [LARGE SCALE GENOMIC DNA]</scope>
    <source>
        <strain evidence="1">LRV0_1</strain>
    </source>
</reference>
<dbReference type="EMBL" id="JAOYFB010000002">
    <property type="protein sequence ID" value="KAK4007321.1"/>
    <property type="molecule type" value="Genomic_DNA"/>
</dbReference>
<proteinExistence type="predicted"/>
<evidence type="ECO:0000313" key="2">
    <source>
        <dbReference type="Proteomes" id="UP001234178"/>
    </source>
</evidence>
<keyword evidence="2" id="KW-1185">Reference proteome</keyword>
<gene>
    <name evidence="1" type="ORF">OUZ56_012481</name>
</gene>
<organism evidence="1 2">
    <name type="scientific">Daphnia magna</name>
    <dbReference type="NCBI Taxonomy" id="35525"/>
    <lineage>
        <taxon>Eukaryota</taxon>
        <taxon>Metazoa</taxon>
        <taxon>Ecdysozoa</taxon>
        <taxon>Arthropoda</taxon>
        <taxon>Crustacea</taxon>
        <taxon>Branchiopoda</taxon>
        <taxon>Diplostraca</taxon>
        <taxon>Cladocera</taxon>
        <taxon>Anomopoda</taxon>
        <taxon>Daphniidae</taxon>
        <taxon>Daphnia</taxon>
    </lineage>
</organism>
<evidence type="ECO:0000313" key="1">
    <source>
        <dbReference type="EMBL" id="KAK4007321.1"/>
    </source>
</evidence>